<gene>
    <name evidence="2" type="ORF">CEN91_342</name>
</gene>
<dbReference type="Proteomes" id="UP000315589">
    <property type="component" value="Unassembled WGS sequence"/>
</dbReference>
<name>A0A554LJ87_9BACT</name>
<evidence type="ECO:0000313" key="2">
    <source>
        <dbReference type="EMBL" id="TSC92904.1"/>
    </source>
</evidence>
<proteinExistence type="predicted"/>
<accession>A0A554LJ87</accession>
<evidence type="ECO:0000313" key="3">
    <source>
        <dbReference type="Proteomes" id="UP000315589"/>
    </source>
</evidence>
<protein>
    <submittedName>
        <fullName evidence="2">Uncharacterized protein</fullName>
    </submittedName>
</protein>
<keyword evidence="1" id="KW-0812">Transmembrane</keyword>
<evidence type="ECO:0000256" key="1">
    <source>
        <dbReference type="SAM" id="Phobius"/>
    </source>
</evidence>
<keyword evidence="1" id="KW-1133">Transmembrane helix</keyword>
<organism evidence="2 3">
    <name type="scientific">Candidatus Berkelbacteria bacterium Licking1014_85</name>
    <dbReference type="NCBI Taxonomy" id="2017148"/>
    <lineage>
        <taxon>Bacteria</taxon>
        <taxon>Candidatus Berkelbacteria</taxon>
    </lineage>
</organism>
<comment type="caution">
    <text evidence="2">The sequence shown here is derived from an EMBL/GenBank/DDBJ whole genome shotgun (WGS) entry which is preliminary data.</text>
</comment>
<sequence length="42" mass="4889">MDKLYIGLIATAILVATFIFWVFETVKIRKTNKSIESKDKQK</sequence>
<dbReference type="EMBL" id="VMGI01000042">
    <property type="protein sequence ID" value="TSC92904.1"/>
    <property type="molecule type" value="Genomic_DNA"/>
</dbReference>
<keyword evidence="1" id="KW-0472">Membrane</keyword>
<reference evidence="2 3" key="1">
    <citation type="submission" date="2017-07" db="EMBL/GenBank/DDBJ databases">
        <title>Mechanisms for carbon and nitrogen cycling indicate functional differentiation within the Candidate Phyla Radiation.</title>
        <authorList>
            <person name="Danczak R.E."/>
            <person name="Johnston M.D."/>
            <person name="Kenah C."/>
            <person name="Slattery M."/>
            <person name="Wrighton K.C."/>
            <person name="Wilkins M.J."/>
        </authorList>
    </citation>
    <scope>NUCLEOTIDE SEQUENCE [LARGE SCALE GENOMIC DNA]</scope>
    <source>
        <strain evidence="2">Licking1014_85</strain>
    </source>
</reference>
<feature type="transmembrane region" description="Helical" evidence="1">
    <location>
        <begin position="6"/>
        <end position="23"/>
    </location>
</feature>
<dbReference type="AlphaFoldDB" id="A0A554LJ87"/>